<dbReference type="AlphaFoldDB" id="A0A0C3L8W4"/>
<organism evidence="1 2">
    <name type="scientific">Tulasnella calospora MUT 4182</name>
    <dbReference type="NCBI Taxonomy" id="1051891"/>
    <lineage>
        <taxon>Eukaryota</taxon>
        <taxon>Fungi</taxon>
        <taxon>Dikarya</taxon>
        <taxon>Basidiomycota</taxon>
        <taxon>Agaricomycotina</taxon>
        <taxon>Agaricomycetes</taxon>
        <taxon>Cantharellales</taxon>
        <taxon>Tulasnellaceae</taxon>
        <taxon>Tulasnella</taxon>
    </lineage>
</organism>
<protein>
    <recommendedName>
        <fullName evidence="3">F-box domain-containing protein</fullName>
    </recommendedName>
</protein>
<evidence type="ECO:0008006" key="3">
    <source>
        <dbReference type="Google" id="ProtNLM"/>
    </source>
</evidence>
<dbReference type="EMBL" id="KN822974">
    <property type="protein sequence ID" value="KIO30278.1"/>
    <property type="molecule type" value="Genomic_DNA"/>
</dbReference>
<accession>A0A0C3L8W4</accession>
<reference evidence="1 2" key="1">
    <citation type="submission" date="2014-04" db="EMBL/GenBank/DDBJ databases">
        <authorList>
            <consortium name="DOE Joint Genome Institute"/>
            <person name="Kuo A."/>
            <person name="Girlanda M."/>
            <person name="Perotto S."/>
            <person name="Kohler A."/>
            <person name="Nagy L.G."/>
            <person name="Floudas D."/>
            <person name="Copeland A."/>
            <person name="Barry K.W."/>
            <person name="Cichocki N."/>
            <person name="Veneault-Fourrey C."/>
            <person name="LaButti K."/>
            <person name="Lindquist E.A."/>
            <person name="Lipzen A."/>
            <person name="Lundell T."/>
            <person name="Morin E."/>
            <person name="Murat C."/>
            <person name="Sun H."/>
            <person name="Tunlid A."/>
            <person name="Henrissat B."/>
            <person name="Grigoriev I.V."/>
            <person name="Hibbett D.S."/>
            <person name="Martin F."/>
            <person name="Nordberg H.P."/>
            <person name="Cantor M.N."/>
            <person name="Hua S.X."/>
        </authorList>
    </citation>
    <scope>NUCLEOTIDE SEQUENCE [LARGE SCALE GENOMIC DNA]</scope>
    <source>
        <strain evidence="1 2">MUT 4182</strain>
    </source>
</reference>
<reference evidence="2" key="2">
    <citation type="submission" date="2015-01" db="EMBL/GenBank/DDBJ databases">
        <title>Evolutionary Origins and Diversification of the Mycorrhizal Mutualists.</title>
        <authorList>
            <consortium name="DOE Joint Genome Institute"/>
            <consortium name="Mycorrhizal Genomics Consortium"/>
            <person name="Kohler A."/>
            <person name="Kuo A."/>
            <person name="Nagy L.G."/>
            <person name="Floudas D."/>
            <person name="Copeland A."/>
            <person name="Barry K.W."/>
            <person name="Cichocki N."/>
            <person name="Veneault-Fourrey C."/>
            <person name="LaButti K."/>
            <person name="Lindquist E.A."/>
            <person name="Lipzen A."/>
            <person name="Lundell T."/>
            <person name="Morin E."/>
            <person name="Murat C."/>
            <person name="Riley R."/>
            <person name="Ohm R."/>
            <person name="Sun H."/>
            <person name="Tunlid A."/>
            <person name="Henrissat B."/>
            <person name="Grigoriev I.V."/>
            <person name="Hibbett D.S."/>
            <person name="Martin F."/>
        </authorList>
    </citation>
    <scope>NUCLEOTIDE SEQUENCE [LARGE SCALE GENOMIC DNA]</scope>
    <source>
        <strain evidence="2">MUT 4182</strain>
    </source>
</reference>
<evidence type="ECO:0000313" key="1">
    <source>
        <dbReference type="EMBL" id="KIO30278.1"/>
    </source>
</evidence>
<name>A0A0C3L8W4_9AGAM</name>
<dbReference type="HOGENOM" id="CLU_011151_1_0_1"/>
<dbReference type="OrthoDB" id="434783at2759"/>
<dbReference type="STRING" id="1051891.A0A0C3L8W4"/>
<dbReference type="Proteomes" id="UP000054248">
    <property type="component" value="Unassembled WGS sequence"/>
</dbReference>
<sequence>MAPPSSLPSSSPAITLTSLPPDVLTHVALCLATSTDSNPVGPPKHLLPFLLTSRTVKNHISYDTNPSLYADIFRYQFDVRSLHRRLPSSRLTAPNLAAELRRRWTSLKRILKQGASADWRDRTYKDHEIKEDLMTAFLMLLESDGRNAIQLIQYAQLHSWINQYYQIRLTKIHREPSMPAETDEASLAMWIAWLLTDYRGLLLEADSRSLNWICTPYMLGTFFYKNSFAPWTTFSLPVPSANSIRPLSPTGASPNNDAAPLTQNTSPFFVYDTTPAPLPLVNSNPSAPQPRARGRPATSIHSQTAAAAAGFTYFASPLAITAPLISHAATLLYFSRMQKLPFNAPNQPAQSPQEHLTFLNHLEQNKGLVYSSSTYVAGLDVASMGLEGVEELLRGKRNFAPDYVHVKLPSVSRSEGWDDQFARLTGCWNPFEMVKELGMPKFAWTKGCLSGDWDGRFVLPDMDTYRNVMTGSNPLNTLEESFVLQDPQSWHIEEHYYVKPSAARNSASPFARPLGPPIRAAHPINAFIRPQTRLEPVRGAHGEGVEAWEGRYDPAHGGVGFYETWRGGMQGNDVGLSQTTLDAMDSDVSMDIDDDSDDSADDEEDCISIIITGTSIQRPYYIPETLPTMMGPGSTIRGTVRKWDGLVTLVASPTMTQTWIWRGYLVGDGNFVGRWREGSMDVRRNAYEGVFAMRRRVPGTSHTTFGRQ</sequence>
<keyword evidence="2" id="KW-1185">Reference proteome</keyword>
<proteinExistence type="predicted"/>
<evidence type="ECO:0000313" key="2">
    <source>
        <dbReference type="Proteomes" id="UP000054248"/>
    </source>
</evidence>
<gene>
    <name evidence="1" type="ORF">M407DRAFT_157353</name>
</gene>